<dbReference type="InterPro" id="IPR036390">
    <property type="entry name" value="WH_DNA-bd_sf"/>
</dbReference>
<dbReference type="InterPro" id="IPR005119">
    <property type="entry name" value="LysR_subst-bd"/>
</dbReference>
<dbReference type="RefSeq" id="WP_123192408.1">
    <property type="nucleotide sequence ID" value="NZ_QICD01000015.1"/>
</dbReference>
<evidence type="ECO:0000313" key="6">
    <source>
        <dbReference type="EMBL" id="RNL42923.1"/>
    </source>
</evidence>
<dbReference type="Pfam" id="PF03466">
    <property type="entry name" value="LysR_substrate"/>
    <property type="match status" value="1"/>
</dbReference>
<comment type="similarity">
    <text evidence="1">Belongs to the LysR transcriptional regulatory family.</text>
</comment>
<dbReference type="InterPro" id="IPR036388">
    <property type="entry name" value="WH-like_DNA-bd_sf"/>
</dbReference>
<dbReference type="GO" id="GO:0000976">
    <property type="term" value="F:transcription cis-regulatory region binding"/>
    <property type="evidence" value="ECO:0007669"/>
    <property type="project" value="TreeGrafter"/>
</dbReference>
<evidence type="ECO:0000259" key="5">
    <source>
        <dbReference type="PROSITE" id="PS50931"/>
    </source>
</evidence>
<comment type="caution">
    <text evidence="6">The sequence shown here is derived from an EMBL/GenBank/DDBJ whole genome shotgun (WGS) entry which is preliminary data.</text>
</comment>
<dbReference type="GO" id="GO:0003700">
    <property type="term" value="F:DNA-binding transcription factor activity"/>
    <property type="evidence" value="ECO:0007669"/>
    <property type="project" value="InterPro"/>
</dbReference>
<dbReference type="OrthoDB" id="3183195at2"/>
<dbReference type="PRINTS" id="PR00039">
    <property type="entry name" value="HTHLYSR"/>
</dbReference>
<keyword evidence="3" id="KW-0238">DNA-binding</keyword>
<evidence type="ECO:0000256" key="1">
    <source>
        <dbReference type="ARBA" id="ARBA00009437"/>
    </source>
</evidence>
<evidence type="ECO:0000256" key="2">
    <source>
        <dbReference type="ARBA" id="ARBA00023015"/>
    </source>
</evidence>
<keyword evidence="2" id="KW-0805">Transcription regulation</keyword>
<feature type="domain" description="HTH lysR-type" evidence="5">
    <location>
        <begin position="1"/>
        <end position="58"/>
    </location>
</feature>
<dbReference type="PANTHER" id="PTHR30126">
    <property type="entry name" value="HTH-TYPE TRANSCRIPTIONAL REGULATOR"/>
    <property type="match status" value="1"/>
</dbReference>
<dbReference type="Gene3D" id="3.40.190.10">
    <property type="entry name" value="Periplasmic binding protein-like II"/>
    <property type="match status" value="2"/>
</dbReference>
<dbReference type="SUPFAM" id="SSF53850">
    <property type="entry name" value="Periplasmic binding protein-like II"/>
    <property type="match status" value="1"/>
</dbReference>
<accession>A0A3N0B741</accession>
<evidence type="ECO:0000256" key="3">
    <source>
        <dbReference type="ARBA" id="ARBA00023125"/>
    </source>
</evidence>
<dbReference type="PROSITE" id="PS50931">
    <property type="entry name" value="HTH_LYSR"/>
    <property type="match status" value="1"/>
</dbReference>
<evidence type="ECO:0000313" key="7">
    <source>
        <dbReference type="Proteomes" id="UP000278632"/>
    </source>
</evidence>
<sequence length="295" mass="33148">MQDFRVATFLTVCRTMNYTRAAEELNVTQPAVSQHIAYLERAYGAPLFDYRNKKLALTTAGAMLRDALATMAHDEALLRDRIASAAAGLRVDLAVGMTLTAGEYLVAAPLADFLAVHPQYRVTVRSGDTAELLGLLEAGEIDCAFVEGFFDKNSYEWDTYRRERFVCVCSSDHRFSREPRRIEDLLDEHLLIRERGSGTRAVFEHALAEHNLSVGGFSQTSVVESLDIIKVFARRDLGIAFLYEAAVARELEEGSLRVLDLEGFDVEHDIAFIRLRHSVFEQEFQQLFDDLIACG</sequence>
<dbReference type="SUPFAM" id="SSF46785">
    <property type="entry name" value="Winged helix' DNA-binding domain"/>
    <property type="match status" value="1"/>
</dbReference>
<protein>
    <submittedName>
        <fullName evidence="6">LysR family transcriptional regulator</fullName>
    </submittedName>
</protein>
<name>A0A3N0B741_9ACTN</name>
<reference evidence="7" key="1">
    <citation type="submission" date="2018-05" db="EMBL/GenBank/DDBJ databases">
        <title>Genome Sequencing of selected type strains of the family Eggerthellaceae.</title>
        <authorList>
            <person name="Danylec N."/>
            <person name="Stoll D.A."/>
            <person name="Doetsch A."/>
            <person name="Huch M."/>
        </authorList>
    </citation>
    <scope>NUCLEOTIDE SEQUENCE [LARGE SCALE GENOMIC DNA]</scope>
    <source>
        <strain evidence="7">DSM 16106</strain>
    </source>
</reference>
<dbReference type="PANTHER" id="PTHR30126:SF39">
    <property type="entry name" value="HTH-TYPE TRANSCRIPTIONAL REGULATOR CYSL"/>
    <property type="match status" value="1"/>
</dbReference>
<organism evidence="6 7">
    <name type="scientific">Paraeggerthella hongkongensis</name>
    <dbReference type="NCBI Taxonomy" id="230658"/>
    <lineage>
        <taxon>Bacteria</taxon>
        <taxon>Bacillati</taxon>
        <taxon>Actinomycetota</taxon>
        <taxon>Coriobacteriia</taxon>
        <taxon>Eggerthellales</taxon>
        <taxon>Eggerthellaceae</taxon>
        <taxon>Paraeggerthella</taxon>
    </lineage>
</organism>
<dbReference type="EMBL" id="QICD01000015">
    <property type="protein sequence ID" value="RNL42923.1"/>
    <property type="molecule type" value="Genomic_DNA"/>
</dbReference>
<gene>
    <name evidence="6" type="ORF">DMP08_08030</name>
</gene>
<proteinExistence type="inferred from homology"/>
<keyword evidence="7" id="KW-1185">Reference proteome</keyword>
<evidence type="ECO:0000256" key="4">
    <source>
        <dbReference type="ARBA" id="ARBA00023163"/>
    </source>
</evidence>
<dbReference type="Gene3D" id="1.10.10.10">
    <property type="entry name" value="Winged helix-like DNA-binding domain superfamily/Winged helix DNA-binding domain"/>
    <property type="match status" value="1"/>
</dbReference>
<dbReference type="Pfam" id="PF00126">
    <property type="entry name" value="HTH_1"/>
    <property type="match status" value="1"/>
</dbReference>
<dbReference type="InterPro" id="IPR000847">
    <property type="entry name" value="LysR_HTH_N"/>
</dbReference>
<dbReference type="Proteomes" id="UP000278632">
    <property type="component" value="Unassembled WGS sequence"/>
</dbReference>
<dbReference type="AlphaFoldDB" id="A0A3N0B741"/>
<keyword evidence="4" id="KW-0804">Transcription</keyword>